<evidence type="ECO:0000256" key="1">
    <source>
        <dbReference type="ARBA" id="ARBA00038184"/>
    </source>
</evidence>
<comment type="similarity">
    <text evidence="1">Belongs to the 'GDSL' lipolytic enzyme family. Platelet-activating factor acetylhydrolase IB beta/gamma subunits subfamily.</text>
</comment>
<evidence type="ECO:0000259" key="2">
    <source>
        <dbReference type="Pfam" id="PF13472"/>
    </source>
</evidence>
<dbReference type="SUPFAM" id="SSF52266">
    <property type="entry name" value="SGNH hydrolase"/>
    <property type="match status" value="1"/>
</dbReference>
<evidence type="ECO:0000313" key="3">
    <source>
        <dbReference type="EMBL" id="CAF0920726.1"/>
    </source>
</evidence>
<keyword evidence="7" id="KW-1185">Reference proteome</keyword>
<dbReference type="PANTHER" id="PTHR11852:SF0">
    <property type="entry name" value="PLATELET-ACTIVATING FACTOR ACETYLHYDROLASE IB SUBUNIT BETA HOMOLOG"/>
    <property type="match status" value="1"/>
</dbReference>
<dbReference type="PANTHER" id="PTHR11852">
    <property type="entry name" value="PLATELET-ACTIVATING FACTOR ACETYLHYDROLASE"/>
    <property type="match status" value="1"/>
</dbReference>
<dbReference type="EMBL" id="CAJNOQ010002232">
    <property type="protein sequence ID" value="CAF0946434.1"/>
    <property type="molecule type" value="Genomic_DNA"/>
</dbReference>
<protein>
    <recommendedName>
        <fullName evidence="2">SGNH hydrolase-type esterase domain-containing protein</fullName>
    </recommendedName>
</protein>
<dbReference type="Proteomes" id="UP000682733">
    <property type="component" value="Unassembled WGS sequence"/>
</dbReference>
<sequence>MMDTSGDINSSTAAIPAIPNDAGDGRWMAIFWKDFFEPLHCLNFGIGEDQTQNVLWRTINGEMDICHPQCVVLLVGTQNYQNSADEVAHGILEIVRVIEQKQPKTVIVVLAIPPRGQKPNPVREKITQINSIVEQQMKQTYPKHVFLHTCSNFVQEDGLISHLDMNDYLHFTNDGYEKFLDPLLEKLQQILKYNRADELLSSASSTNLAEQSRTTISKSKS</sequence>
<dbReference type="EMBL" id="CAJOBC010002232">
    <property type="protein sequence ID" value="CAF3722573.1"/>
    <property type="molecule type" value="Genomic_DNA"/>
</dbReference>
<comment type="caution">
    <text evidence="4">The sequence shown here is derived from an EMBL/GenBank/DDBJ whole genome shotgun (WGS) entry which is preliminary data.</text>
</comment>
<evidence type="ECO:0000313" key="4">
    <source>
        <dbReference type="EMBL" id="CAF0946434.1"/>
    </source>
</evidence>
<dbReference type="InterPro" id="IPR013830">
    <property type="entry name" value="SGNH_hydro"/>
</dbReference>
<dbReference type="EMBL" id="CAJNOK010003949">
    <property type="protein sequence ID" value="CAF0920726.1"/>
    <property type="molecule type" value="Genomic_DNA"/>
</dbReference>
<accession>A0A814CXK6</accession>
<dbReference type="InterPro" id="IPR036514">
    <property type="entry name" value="SGNH_hydro_sf"/>
</dbReference>
<gene>
    <name evidence="4" type="ORF">GPM918_LOCUS10999</name>
    <name evidence="3" type="ORF">OVA965_LOCUS10605</name>
    <name evidence="6" type="ORF">SRO942_LOCUS11000</name>
    <name evidence="5" type="ORF">TMI583_LOCUS10604</name>
</gene>
<feature type="domain" description="SGNH hydrolase-type esterase" evidence="2">
    <location>
        <begin position="25"/>
        <end position="177"/>
    </location>
</feature>
<organism evidence="4 7">
    <name type="scientific">Didymodactylos carnosus</name>
    <dbReference type="NCBI Taxonomy" id="1234261"/>
    <lineage>
        <taxon>Eukaryota</taxon>
        <taxon>Metazoa</taxon>
        <taxon>Spiralia</taxon>
        <taxon>Gnathifera</taxon>
        <taxon>Rotifera</taxon>
        <taxon>Eurotatoria</taxon>
        <taxon>Bdelloidea</taxon>
        <taxon>Philodinida</taxon>
        <taxon>Philodinidae</taxon>
        <taxon>Didymodactylos</taxon>
    </lineage>
</organism>
<dbReference type="Proteomes" id="UP000681722">
    <property type="component" value="Unassembled WGS sequence"/>
</dbReference>
<dbReference type="Proteomes" id="UP000663829">
    <property type="component" value="Unassembled WGS sequence"/>
</dbReference>
<name>A0A814CXK6_9BILA</name>
<dbReference type="Proteomes" id="UP000677228">
    <property type="component" value="Unassembled WGS sequence"/>
</dbReference>
<reference evidence="4" key="1">
    <citation type="submission" date="2021-02" db="EMBL/GenBank/DDBJ databases">
        <authorList>
            <person name="Nowell W R."/>
        </authorList>
    </citation>
    <scope>NUCLEOTIDE SEQUENCE</scope>
</reference>
<proteinExistence type="inferred from homology"/>
<dbReference type="Gene3D" id="3.40.50.1110">
    <property type="entry name" value="SGNH hydrolase"/>
    <property type="match status" value="1"/>
</dbReference>
<evidence type="ECO:0000313" key="5">
    <source>
        <dbReference type="EMBL" id="CAF3698221.1"/>
    </source>
</evidence>
<dbReference type="OrthoDB" id="505607at2759"/>
<dbReference type="AlphaFoldDB" id="A0A814CXK6"/>
<dbReference type="EMBL" id="CAJOBA010003952">
    <property type="protein sequence ID" value="CAF3698221.1"/>
    <property type="molecule type" value="Genomic_DNA"/>
</dbReference>
<evidence type="ECO:0000313" key="6">
    <source>
        <dbReference type="EMBL" id="CAF3722573.1"/>
    </source>
</evidence>
<dbReference type="Pfam" id="PF13472">
    <property type="entry name" value="Lipase_GDSL_2"/>
    <property type="match status" value="1"/>
</dbReference>
<evidence type="ECO:0000313" key="7">
    <source>
        <dbReference type="Proteomes" id="UP000663829"/>
    </source>
</evidence>